<dbReference type="SUPFAM" id="SSF46955">
    <property type="entry name" value="Putative DNA-binding domain"/>
    <property type="match status" value="1"/>
</dbReference>
<dbReference type="PRINTS" id="PR00040">
    <property type="entry name" value="HTHMERR"/>
</dbReference>
<dbReference type="PANTHER" id="PTHR30204:SF98">
    <property type="entry name" value="HTH-TYPE TRANSCRIPTIONAL REGULATOR ADHR"/>
    <property type="match status" value="1"/>
</dbReference>
<sequence length="240" mass="25026">MRLAELSEHSGVPAATIKYYLREGLLQPGRRVSATQAAYGEGHLRRLRLVRALIQVGGVSVADAREVIAAAEDTSLDHHTRLGAATWALPGVPAPDSGDEAAEAARGAVDGVLARLGWDPERVEVAASPAYRTLLHSVAALARLGYPCGTEHLLPYGRLAAELAVTDLDLVFAEPSVDGQVEAAVALTVLYEPVLLSLRRLAHAEESARRIGGGGGEGDGPAGLSRPTPAAGDRESGPSR</sequence>
<dbReference type="Proteomes" id="UP000327000">
    <property type="component" value="Unassembled WGS sequence"/>
</dbReference>
<feature type="region of interest" description="Disordered" evidence="2">
    <location>
        <begin position="207"/>
        <end position="240"/>
    </location>
</feature>
<dbReference type="GO" id="GO:0003677">
    <property type="term" value="F:DNA binding"/>
    <property type="evidence" value="ECO:0007669"/>
    <property type="project" value="UniProtKB-KW"/>
</dbReference>
<accession>A0A5N5W276</accession>
<dbReference type="Pfam" id="PF13411">
    <property type="entry name" value="MerR_1"/>
    <property type="match status" value="1"/>
</dbReference>
<dbReference type="PROSITE" id="PS50937">
    <property type="entry name" value="HTH_MERR_2"/>
    <property type="match status" value="1"/>
</dbReference>
<comment type="caution">
    <text evidence="4">The sequence shown here is derived from an EMBL/GenBank/DDBJ whole genome shotgun (WGS) entry which is preliminary data.</text>
</comment>
<dbReference type="InterPro" id="IPR000551">
    <property type="entry name" value="MerR-type_HTH_dom"/>
</dbReference>
<feature type="compositionally biased region" description="Gly residues" evidence="2">
    <location>
        <begin position="211"/>
        <end position="221"/>
    </location>
</feature>
<feature type="domain" description="HTH merR-type" evidence="3">
    <location>
        <begin position="1"/>
        <end position="70"/>
    </location>
</feature>
<evidence type="ECO:0000313" key="5">
    <source>
        <dbReference type="Proteomes" id="UP000327000"/>
    </source>
</evidence>
<evidence type="ECO:0000256" key="2">
    <source>
        <dbReference type="SAM" id="MobiDB-lite"/>
    </source>
</evidence>
<evidence type="ECO:0000313" key="4">
    <source>
        <dbReference type="EMBL" id="KAB7836465.1"/>
    </source>
</evidence>
<evidence type="ECO:0000256" key="1">
    <source>
        <dbReference type="ARBA" id="ARBA00023125"/>
    </source>
</evidence>
<gene>
    <name evidence="4" type="ORF">FRZ00_25460</name>
</gene>
<dbReference type="InterPro" id="IPR009061">
    <property type="entry name" value="DNA-bd_dom_put_sf"/>
</dbReference>
<proteinExistence type="predicted"/>
<protein>
    <submittedName>
        <fullName evidence="4">MerR family transcriptional regulator</fullName>
    </submittedName>
</protein>
<dbReference type="GO" id="GO:0003700">
    <property type="term" value="F:DNA-binding transcription factor activity"/>
    <property type="evidence" value="ECO:0007669"/>
    <property type="project" value="InterPro"/>
</dbReference>
<reference evidence="4 5" key="1">
    <citation type="journal article" date="2019" name="Microb. Cell Fact.">
        <title>Exploring novel herbicidin analogues by transcriptional regulator overexpression and MS/MS molecular networking.</title>
        <authorList>
            <person name="Shi Y."/>
            <person name="Gu R."/>
            <person name="Li Y."/>
            <person name="Wang X."/>
            <person name="Ren W."/>
            <person name="Li X."/>
            <person name="Wang L."/>
            <person name="Xie Y."/>
            <person name="Hong B."/>
        </authorList>
    </citation>
    <scope>NUCLEOTIDE SEQUENCE [LARGE SCALE GENOMIC DNA]</scope>
    <source>
        <strain evidence="4 5">US-43</strain>
    </source>
</reference>
<dbReference type="Gene3D" id="1.10.1660.10">
    <property type="match status" value="1"/>
</dbReference>
<name>A0A5N5W276_STRMB</name>
<dbReference type="RefSeq" id="WP_152265064.1">
    <property type="nucleotide sequence ID" value="NZ_VOKX01000102.1"/>
</dbReference>
<dbReference type="EMBL" id="VOKX01000102">
    <property type="protein sequence ID" value="KAB7836465.1"/>
    <property type="molecule type" value="Genomic_DNA"/>
</dbReference>
<organism evidence="4 5">
    <name type="scientific">Streptomyces mobaraensis</name>
    <name type="common">Streptoverticillium mobaraense</name>
    <dbReference type="NCBI Taxonomy" id="35621"/>
    <lineage>
        <taxon>Bacteria</taxon>
        <taxon>Bacillati</taxon>
        <taxon>Actinomycetota</taxon>
        <taxon>Actinomycetes</taxon>
        <taxon>Kitasatosporales</taxon>
        <taxon>Streptomycetaceae</taxon>
        <taxon>Streptomyces</taxon>
    </lineage>
</organism>
<dbReference type="InterPro" id="IPR047057">
    <property type="entry name" value="MerR_fam"/>
</dbReference>
<dbReference type="SMART" id="SM00422">
    <property type="entry name" value="HTH_MERR"/>
    <property type="match status" value="1"/>
</dbReference>
<dbReference type="PANTHER" id="PTHR30204">
    <property type="entry name" value="REDOX-CYCLING DRUG-SENSING TRANSCRIPTIONAL ACTIVATOR SOXR"/>
    <property type="match status" value="1"/>
</dbReference>
<keyword evidence="1" id="KW-0238">DNA-binding</keyword>
<keyword evidence="5" id="KW-1185">Reference proteome</keyword>
<evidence type="ECO:0000259" key="3">
    <source>
        <dbReference type="PROSITE" id="PS50937"/>
    </source>
</evidence>
<dbReference type="AlphaFoldDB" id="A0A5N5W276"/>
<dbReference type="OrthoDB" id="5242095at2"/>